<dbReference type="InterPro" id="IPR029058">
    <property type="entry name" value="AB_hydrolase_fold"/>
</dbReference>
<evidence type="ECO:0000256" key="2">
    <source>
        <dbReference type="ARBA" id="ARBA00022801"/>
    </source>
</evidence>
<dbReference type="Pfam" id="PF01764">
    <property type="entry name" value="Lipase_3"/>
    <property type="match status" value="1"/>
</dbReference>
<name>A0A3M7EJ51_HORWE</name>
<dbReference type="Proteomes" id="UP000281468">
    <property type="component" value="Unassembled WGS sequence"/>
</dbReference>
<dbReference type="GO" id="GO:0006629">
    <property type="term" value="P:lipid metabolic process"/>
    <property type="evidence" value="ECO:0007669"/>
    <property type="project" value="InterPro"/>
</dbReference>
<dbReference type="InterPro" id="IPR002921">
    <property type="entry name" value="Fungal_lipase-type"/>
</dbReference>
<dbReference type="EMBL" id="QWIQ01000794">
    <property type="protein sequence ID" value="RMY76581.1"/>
    <property type="molecule type" value="Genomic_DNA"/>
</dbReference>
<dbReference type="Gene3D" id="3.40.50.1820">
    <property type="entry name" value="alpha/beta hydrolase"/>
    <property type="match status" value="1"/>
</dbReference>
<dbReference type="AlphaFoldDB" id="A0A3M7EJ51"/>
<dbReference type="CDD" id="cd00519">
    <property type="entry name" value="Lipase_3"/>
    <property type="match status" value="1"/>
</dbReference>
<accession>A0A3M7EJ51</accession>
<keyword evidence="2" id="KW-0378">Hydrolase</keyword>
<feature type="region of interest" description="Disordered" evidence="3">
    <location>
        <begin position="130"/>
        <end position="169"/>
    </location>
</feature>
<feature type="signal peptide" evidence="4">
    <location>
        <begin position="1"/>
        <end position="23"/>
    </location>
</feature>
<evidence type="ECO:0000259" key="5">
    <source>
        <dbReference type="Pfam" id="PF01764"/>
    </source>
</evidence>
<dbReference type="InterPro" id="IPR051299">
    <property type="entry name" value="AB_hydrolase_lip/est"/>
</dbReference>
<evidence type="ECO:0000313" key="7">
    <source>
        <dbReference type="Proteomes" id="UP000281468"/>
    </source>
</evidence>
<dbReference type="PROSITE" id="PS51257">
    <property type="entry name" value="PROKAR_LIPOPROTEIN"/>
    <property type="match status" value="1"/>
</dbReference>
<sequence>MRRLSHSLAPLFSFLACFDLITSTPTPVPHRNHHHAPNVPTSLFSELEELARIVDITYCSPAIAKPFTCLSHCKDFPHFELITTWDTGPLLSDSAGYLALDHGQARIIVAFRGTYSLANTVADLSTVPQKYEPYPGEDGDVHGERPSQHYLGSAHHSLPTPPQSSDEGKCPNCTVHMGFQRSWSNTRATILPDLQRQLSLHPDFELHLVGHSLGGAVAALAGLEMLARGAHPTITTYGEPRVGNRNLARFIDRRFGLLPLPEEDEDESDTTTTTKTGWRYRRVTHVDDPVPLLPLSEWGYAAHAGEIFISKRSLSPDVRDVRFCAGDDDPGCIAGLDETVDGSSRIARRRRDLLGSAVRDELKGVLSEHSWEDMMVLPPRYRLWELFFAHRDYFCRLGLCVPGGDPLGGGGKYVDGLNGS</sequence>
<keyword evidence="1 4" id="KW-0732">Signal</keyword>
<evidence type="ECO:0000256" key="3">
    <source>
        <dbReference type="SAM" id="MobiDB-lite"/>
    </source>
</evidence>
<evidence type="ECO:0000256" key="1">
    <source>
        <dbReference type="ARBA" id="ARBA00022729"/>
    </source>
</evidence>
<dbReference type="PANTHER" id="PTHR46640">
    <property type="entry name" value="TRIACYLGLYCEROL LIPASE, PUTATIVE (AFU_ORTHOLOGUE AFUA_6G06510)-RELATED"/>
    <property type="match status" value="1"/>
</dbReference>
<feature type="chain" id="PRO_5018185676" description="Fungal lipase-type domain-containing protein" evidence="4">
    <location>
        <begin position="24"/>
        <end position="420"/>
    </location>
</feature>
<evidence type="ECO:0000313" key="6">
    <source>
        <dbReference type="EMBL" id="RMY76581.1"/>
    </source>
</evidence>
<proteinExistence type="predicted"/>
<organism evidence="6 7">
    <name type="scientific">Hortaea werneckii</name>
    <name type="common">Black yeast</name>
    <name type="synonym">Cladosporium werneckii</name>
    <dbReference type="NCBI Taxonomy" id="91943"/>
    <lineage>
        <taxon>Eukaryota</taxon>
        <taxon>Fungi</taxon>
        <taxon>Dikarya</taxon>
        <taxon>Ascomycota</taxon>
        <taxon>Pezizomycotina</taxon>
        <taxon>Dothideomycetes</taxon>
        <taxon>Dothideomycetidae</taxon>
        <taxon>Mycosphaerellales</taxon>
        <taxon>Teratosphaeriaceae</taxon>
        <taxon>Hortaea</taxon>
    </lineage>
</organism>
<protein>
    <recommendedName>
        <fullName evidence="5">Fungal lipase-type domain-containing protein</fullName>
    </recommendedName>
</protein>
<reference evidence="6 7" key="1">
    <citation type="journal article" date="2018" name="BMC Genomics">
        <title>Genomic evidence for intraspecific hybridization in a clonal and extremely halotolerant yeast.</title>
        <authorList>
            <person name="Gostincar C."/>
            <person name="Stajich J.E."/>
            <person name="Zupancic J."/>
            <person name="Zalar P."/>
            <person name="Gunde-Cimerman N."/>
        </authorList>
    </citation>
    <scope>NUCLEOTIDE SEQUENCE [LARGE SCALE GENOMIC DNA]</scope>
    <source>
        <strain evidence="6 7">EXF-171</strain>
    </source>
</reference>
<comment type="caution">
    <text evidence="6">The sequence shown here is derived from an EMBL/GenBank/DDBJ whole genome shotgun (WGS) entry which is preliminary data.</text>
</comment>
<dbReference type="SUPFAM" id="SSF53474">
    <property type="entry name" value="alpha/beta-Hydrolases"/>
    <property type="match status" value="1"/>
</dbReference>
<feature type="domain" description="Fungal lipase-type" evidence="5">
    <location>
        <begin position="108"/>
        <end position="295"/>
    </location>
</feature>
<dbReference type="PANTHER" id="PTHR46640:SF1">
    <property type="entry name" value="FUNGAL LIPASE-LIKE DOMAIN-CONTAINING PROTEIN-RELATED"/>
    <property type="match status" value="1"/>
</dbReference>
<evidence type="ECO:0000256" key="4">
    <source>
        <dbReference type="SAM" id="SignalP"/>
    </source>
</evidence>
<dbReference type="GO" id="GO:0016787">
    <property type="term" value="F:hydrolase activity"/>
    <property type="evidence" value="ECO:0007669"/>
    <property type="project" value="UniProtKB-KW"/>
</dbReference>
<gene>
    <name evidence="6" type="ORF">D0862_13722</name>
</gene>